<sequence length="659" mass="74717">MELVGNFGQNDGQNDEQKARHSELNQENERDWREKVDDFSWDVLYRNATVFDGSGEPPRRMDIAVRRGRIAAKGTALPEGPARRTVDATGLWLMPGLLDIHTHLDLEVDLDPRLTEVVRHGTTTVLFGNCSLGTCFGHQRDDSGQDPIVDCFTRVENIPKPVLQKCVDAISWSDTGGYMDHFADMPLGPNVGAFVPHSMLRVEVMGMEAAISRDPTEAEYQEMEAILDRAMRQGYLGLSTDGLPFHYLSNEPHTDKRIPTQFASFKELRRLLKVVRNHNRVWQTTPIIENRATALLYFTLTSGRLFKKTLKVSALSAMELVLAPRATKAFLGFARLMNSWLFKGSLHFQALGTNFRVWSDGIVSPLYEELPSTAQLIALEYDDVEGRHALMHDPQWVSQFRDDWMHGRTGGDWASFKAKLGMPDHLVIRDLHRLVFDGAPVADWDGESFDLVHQRLLRFMDGDSAQARSDAEREAFESLDVRPETDADFMLFLMRRYDKGFRYWADVSNIGNHATMDYLMHPQALPGFNDSGAHLTNMAFFDGNLMSLKLAQQQGDAMVAKMVKRLTREPAEFFNIDVGTLDLGAQADMVLIDPEVLRDWDCNDTREYVFRDLFGHHQMVNRPPAIVREVMIRGHAVWQDGEFTKALGEETLGRALRAA</sequence>
<feature type="region of interest" description="Disordered" evidence="1">
    <location>
        <begin position="1"/>
        <end position="31"/>
    </location>
</feature>
<dbReference type="SUPFAM" id="SSF51556">
    <property type="entry name" value="Metallo-dependent hydrolases"/>
    <property type="match status" value="1"/>
</dbReference>
<dbReference type="Gene3D" id="3.20.20.140">
    <property type="entry name" value="Metal-dependent hydrolases"/>
    <property type="match status" value="1"/>
</dbReference>
<evidence type="ECO:0000313" key="2">
    <source>
        <dbReference type="EMBL" id="EAQ96628.2"/>
    </source>
</evidence>
<dbReference type="Proteomes" id="UP000019205">
    <property type="component" value="Chromosome"/>
</dbReference>
<dbReference type="AlphaFoldDB" id="A4AB74"/>
<dbReference type="GO" id="GO:0005829">
    <property type="term" value="C:cytosol"/>
    <property type="evidence" value="ECO:0007669"/>
    <property type="project" value="TreeGrafter"/>
</dbReference>
<evidence type="ECO:0000256" key="1">
    <source>
        <dbReference type="SAM" id="MobiDB-lite"/>
    </source>
</evidence>
<comment type="caution">
    <text evidence="2">The sequence shown here is derived from an EMBL/GenBank/DDBJ whole genome shotgun (WGS) entry which is preliminary data.</text>
</comment>
<keyword evidence="3" id="KW-1185">Reference proteome</keyword>
<protein>
    <submittedName>
        <fullName evidence="2">N-acyl-D-aspartate/D-glutamate deacylase</fullName>
    </submittedName>
</protein>
<dbReference type="PANTHER" id="PTHR11647">
    <property type="entry name" value="HYDRANTOINASE/DIHYDROPYRIMIDINASE FAMILY MEMBER"/>
    <property type="match status" value="1"/>
</dbReference>
<dbReference type="HOGENOM" id="CLU_016107_1_0_6"/>
<feature type="compositionally biased region" description="Basic and acidic residues" evidence="1">
    <location>
        <begin position="15"/>
        <end position="31"/>
    </location>
</feature>
<proteinExistence type="predicted"/>
<accession>A4AB74</accession>
<dbReference type="eggNOG" id="COG3653">
    <property type="taxonomic scope" value="Bacteria"/>
</dbReference>
<dbReference type="PANTHER" id="PTHR11647:SF1">
    <property type="entry name" value="COLLAPSIN RESPONSE MEDIATOR PROTEIN"/>
    <property type="match status" value="1"/>
</dbReference>
<name>A4AB74_9GAMM</name>
<dbReference type="InterPro" id="IPR011059">
    <property type="entry name" value="Metal-dep_hydrolase_composite"/>
</dbReference>
<dbReference type="STRING" id="314285.KT71_06374"/>
<dbReference type="Gene3D" id="2.30.40.10">
    <property type="entry name" value="Urease, subunit C, domain 1"/>
    <property type="match status" value="1"/>
</dbReference>
<dbReference type="SUPFAM" id="SSF51338">
    <property type="entry name" value="Composite domain of metallo-dependent hydrolases"/>
    <property type="match status" value="1"/>
</dbReference>
<dbReference type="EMBL" id="AAOA02000004">
    <property type="protein sequence ID" value="EAQ96628.2"/>
    <property type="molecule type" value="Genomic_DNA"/>
</dbReference>
<gene>
    <name evidence="2" type="ORF">KT71_06374</name>
</gene>
<organism evidence="2 3">
    <name type="scientific">Congregibacter litoralis KT71</name>
    <dbReference type="NCBI Taxonomy" id="314285"/>
    <lineage>
        <taxon>Bacteria</taxon>
        <taxon>Pseudomonadati</taxon>
        <taxon>Pseudomonadota</taxon>
        <taxon>Gammaproteobacteria</taxon>
        <taxon>Cellvibrionales</taxon>
        <taxon>Halieaceae</taxon>
        <taxon>Congregibacter</taxon>
    </lineage>
</organism>
<dbReference type="GO" id="GO:0016812">
    <property type="term" value="F:hydrolase activity, acting on carbon-nitrogen (but not peptide) bonds, in cyclic amides"/>
    <property type="evidence" value="ECO:0007669"/>
    <property type="project" value="TreeGrafter"/>
</dbReference>
<dbReference type="InterPro" id="IPR050378">
    <property type="entry name" value="Metallo-dep_Hydrolases_sf"/>
</dbReference>
<reference evidence="2 3" key="2">
    <citation type="journal article" date="2009" name="PLoS ONE">
        <title>The photosynthetic apparatus and its regulation in the aerobic gammaproteobacterium Congregibacter litoralis gen. nov., sp. nov.</title>
        <authorList>
            <person name="Spring S."/>
            <person name="Lunsdorf H."/>
            <person name="Fuchs B.M."/>
            <person name="Tindall B.J."/>
        </authorList>
    </citation>
    <scope>NUCLEOTIDE SEQUENCE [LARGE SCALE GENOMIC DNA]</scope>
    <source>
        <strain evidence="2">KT71</strain>
    </source>
</reference>
<reference evidence="2 3" key="1">
    <citation type="journal article" date="2007" name="Proc. Natl. Acad. Sci. U.S.A.">
        <title>Characterization of a marine gammaproteobacterium capable of aerobic anoxygenic photosynthesis.</title>
        <authorList>
            <person name="Fuchs B.M."/>
            <person name="Spring S."/>
            <person name="Teeling H."/>
            <person name="Quast C."/>
            <person name="Wulf J."/>
            <person name="Schattenhofer M."/>
            <person name="Yan S."/>
            <person name="Ferriera S."/>
            <person name="Johnson J."/>
            <person name="Glockner F.O."/>
            <person name="Amann R."/>
        </authorList>
    </citation>
    <scope>NUCLEOTIDE SEQUENCE [LARGE SCALE GENOMIC DNA]</scope>
    <source>
        <strain evidence="2">KT71</strain>
    </source>
</reference>
<dbReference type="InterPro" id="IPR032466">
    <property type="entry name" value="Metal_Hydrolase"/>
</dbReference>
<evidence type="ECO:0000313" key="3">
    <source>
        <dbReference type="Proteomes" id="UP000019205"/>
    </source>
</evidence>